<comment type="subcellular location">
    <subcellularLocation>
        <location evidence="1">Periplasm</location>
    </subcellularLocation>
</comment>
<dbReference type="Pfam" id="PF17188">
    <property type="entry name" value="MucB_RseB_C"/>
    <property type="match status" value="1"/>
</dbReference>
<comment type="similarity">
    <text evidence="2">Belongs to the RseB family.</text>
</comment>
<dbReference type="GO" id="GO:0032885">
    <property type="term" value="P:regulation of polysaccharide biosynthetic process"/>
    <property type="evidence" value="ECO:0007669"/>
    <property type="project" value="TreeGrafter"/>
</dbReference>
<dbReference type="Gene3D" id="2.50.20.10">
    <property type="entry name" value="Lipoprotein localisation LolA/LolB/LppX"/>
    <property type="match status" value="1"/>
</dbReference>
<dbReference type="CDD" id="cd16327">
    <property type="entry name" value="RseB"/>
    <property type="match status" value="1"/>
</dbReference>
<accession>A0A2X0QU39</accession>
<feature type="signal peptide" evidence="5">
    <location>
        <begin position="1"/>
        <end position="20"/>
    </location>
</feature>
<dbReference type="AlphaFoldDB" id="A0A2X0QU39"/>
<evidence type="ECO:0000256" key="5">
    <source>
        <dbReference type="SAM" id="SignalP"/>
    </source>
</evidence>
<dbReference type="InterPro" id="IPR033436">
    <property type="entry name" value="MucB/RseB_C"/>
</dbReference>
<proteinExistence type="inferred from homology"/>
<dbReference type="InterPro" id="IPR038484">
    <property type="entry name" value="MucB/RseB_C_sf"/>
</dbReference>
<protein>
    <submittedName>
        <fullName evidence="8">Sigma E regulatory protein, MucB/RseB</fullName>
    </submittedName>
</protein>
<evidence type="ECO:0000256" key="4">
    <source>
        <dbReference type="ARBA" id="ARBA00022764"/>
    </source>
</evidence>
<dbReference type="EMBL" id="LS423452">
    <property type="protein sequence ID" value="SPS05703.1"/>
    <property type="molecule type" value="Genomic_DNA"/>
</dbReference>
<evidence type="ECO:0000256" key="2">
    <source>
        <dbReference type="ARBA" id="ARBA00008150"/>
    </source>
</evidence>
<dbReference type="InterPro" id="IPR005588">
    <property type="entry name" value="MucB_RseB"/>
</dbReference>
<dbReference type="Gene3D" id="3.30.200.100">
    <property type="entry name" value="MucB/RseB, C-terminal domain"/>
    <property type="match status" value="1"/>
</dbReference>
<dbReference type="PANTHER" id="PTHR38782">
    <property type="match status" value="1"/>
</dbReference>
<feature type="domain" description="MucB/RseB N-terminal" evidence="6">
    <location>
        <begin position="28"/>
        <end position="202"/>
    </location>
</feature>
<dbReference type="PIRSF" id="PIRSF005427">
    <property type="entry name" value="RseB"/>
    <property type="match status" value="1"/>
</dbReference>
<evidence type="ECO:0000259" key="7">
    <source>
        <dbReference type="Pfam" id="PF17188"/>
    </source>
</evidence>
<evidence type="ECO:0000313" key="8">
    <source>
        <dbReference type="EMBL" id="SPS05703.1"/>
    </source>
</evidence>
<keyword evidence="3 5" id="KW-0732">Signal</keyword>
<sequence length="326" mass="36680">MKARLALAVVMFTAAFPAFSDNDAQSDMDWLQISAVAARQTDYTGIFVYQYGNHIQTARITHVADQHGEHEKLESLDGPRREFIRRNNDAWWNLGDQKPIQVEKQYSGKRFPDLLPEQLSALNENYRIRAAEQARIAGFDTQAVIFQPKDSLRYIHKIWIHRDSGLLMKAAVFDDRSKQKVEQYTFIQLRIGREADSSQAVQMQPPVPAEQKTLMSVSSDPGMPAVATGWKVTFLPSGFKKITEMRRSLHGKNSSAIHFAFSDGLAGISVFIEALENISNSKLGLFSRGAVHVYSKIKGDFLVTVVGEVPPRTVMQVMDSVRYTGQ</sequence>
<dbReference type="Pfam" id="PF03888">
    <property type="entry name" value="MucB_RseB"/>
    <property type="match status" value="1"/>
</dbReference>
<evidence type="ECO:0000256" key="3">
    <source>
        <dbReference type="ARBA" id="ARBA00022729"/>
    </source>
</evidence>
<keyword evidence="4" id="KW-0574">Periplasm</keyword>
<evidence type="ECO:0000259" key="6">
    <source>
        <dbReference type="Pfam" id="PF03888"/>
    </source>
</evidence>
<reference evidence="8" key="1">
    <citation type="submission" date="2018-05" db="EMBL/GenBank/DDBJ databases">
        <authorList>
            <person name="Lanie J.A."/>
            <person name="Ng W.-L."/>
            <person name="Kazmierczak K.M."/>
            <person name="Andrzejewski T.M."/>
            <person name="Davidsen T.M."/>
            <person name="Wayne K.J."/>
            <person name="Tettelin H."/>
            <person name="Glass J.I."/>
            <person name="Rusch D."/>
            <person name="Podicherti R."/>
            <person name="Tsui H.-C.T."/>
            <person name="Winkler M.E."/>
        </authorList>
    </citation>
    <scope>NUCLEOTIDE SEQUENCE</scope>
    <source>
        <strain evidence="8">KNB</strain>
    </source>
</reference>
<evidence type="ECO:0000256" key="1">
    <source>
        <dbReference type="ARBA" id="ARBA00004418"/>
    </source>
</evidence>
<gene>
    <name evidence="8" type="ORF">NITFAB_1293</name>
</gene>
<name>A0A2X0QU39_9PROT</name>
<dbReference type="PANTHER" id="PTHR38782:SF1">
    <property type="entry name" value="SIGMA-E FACTOR REGULATORY PROTEIN RSEB"/>
    <property type="match status" value="1"/>
</dbReference>
<dbReference type="GO" id="GO:0045152">
    <property type="term" value="F:antisigma factor binding"/>
    <property type="evidence" value="ECO:0007669"/>
    <property type="project" value="TreeGrafter"/>
</dbReference>
<organism evidence="8">
    <name type="scientific">Candidatus Nitrotoga fabula</name>
    <dbReference type="NCBI Taxonomy" id="2182327"/>
    <lineage>
        <taxon>Bacteria</taxon>
        <taxon>Pseudomonadati</taxon>
        <taxon>Pseudomonadota</taxon>
        <taxon>Betaproteobacteria</taxon>
        <taxon>Nitrosomonadales</taxon>
        <taxon>Gallionellaceae</taxon>
        <taxon>Candidatus Nitrotoga</taxon>
    </lineage>
</organism>
<dbReference type="InterPro" id="IPR033434">
    <property type="entry name" value="MucB/RseB_N"/>
</dbReference>
<feature type="chain" id="PRO_5016105250" evidence="5">
    <location>
        <begin position="21"/>
        <end position="326"/>
    </location>
</feature>
<dbReference type="GO" id="GO:0030288">
    <property type="term" value="C:outer membrane-bounded periplasmic space"/>
    <property type="evidence" value="ECO:0007669"/>
    <property type="project" value="TreeGrafter"/>
</dbReference>
<feature type="domain" description="MucB/RseB C-terminal" evidence="7">
    <location>
        <begin position="227"/>
        <end position="322"/>
    </location>
</feature>